<dbReference type="GO" id="GO:0006355">
    <property type="term" value="P:regulation of DNA-templated transcription"/>
    <property type="evidence" value="ECO:0007669"/>
    <property type="project" value="InterPro"/>
</dbReference>
<accession>A0A804NSJ4</accession>
<keyword evidence="9" id="KW-1185">Reference proteome</keyword>
<dbReference type="PROSITE" id="PS51005">
    <property type="entry name" value="NAC"/>
    <property type="match status" value="1"/>
</dbReference>
<keyword evidence="1" id="KW-0805">Transcription regulation</keyword>
<keyword evidence="4" id="KW-0539">Nucleus</keyword>
<dbReference type="AlphaFoldDB" id="A0A804NSJ4"/>
<sequence length="262" mass="29915">MGVEWYFYCLRDRKYPVVLCTNRATAVGYWKITGKDCEVHSGRSGATAEQRTIRSILDRGKTTTTLGKVNNDNLSRLLTEYIGMDNMLALVCKTYDGVKGLDKYDKDDIIDKTSGVHGLGRAVGKFLYGRITVFCLENLRPFSGDVIIDDPQRKLILHRPSKNLKVKFVVTTDVSSLPENVVEMEEQVKRKNWQKEMVLEDMKREEDLLKQVKELYRKQKQELMDYVTQPAVTQTSRDSPATHSPATPGSNPFGAKLSNKWW</sequence>
<keyword evidence="5" id="KW-0175">Coiled coil</keyword>
<evidence type="ECO:0000256" key="6">
    <source>
        <dbReference type="SAM" id="MobiDB-lite"/>
    </source>
</evidence>
<dbReference type="SMR" id="A0A804NSJ4"/>
<dbReference type="Pfam" id="PF02365">
    <property type="entry name" value="NAM"/>
    <property type="match status" value="1"/>
</dbReference>
<evidence type="ECO:0000256" key="4">
    <source>
        <dbReference type="ARBA" id="ARBA00023242"/>
    </source>
</evidence>
<dbReference type="Proteomes" id="UP000007305">
    <property type="component" value="Chromosome 4"/>
</dbReference>
<dbReference type="GO" id="GO:0003677">
    <property type="term" value="F:DNA binding"/>
    <property type="evidence" value="ECO:0007669"/>
    <property type="project" value="UniProtKB-KW"/>
</dbReference>
<reference evidence="8" key="3">
    <citation type="submission" date="2021-05" db="UniProtKB">
        <authorList>
            <consortium name="EnsemblPlants"/>
        </authorList>
    </citation>
    <scope>IDENTIFICATION</scope>
    <source>
        <strain evidence="8">cv. B73</strain>
    </source>
</reference>
<dbReference type="InterPro" id="IPR003441">
    <property type="entry name" value="NAC-dom"/>
</dbReference>
<proteinExistence type="predicted"/>
<dbReference type="Gene3D" id="2.170.150.80">
    <property type="entry name" value="NAC domain"/>
    <property type="match status" value="1"/>
</dbReference>
<keyword evidence="3" id="KW-0804">Transcription</keyword>
<evidence type="ECO:0000256" key="5">
    <source>
        <dbReference type="SAM" id="Coils"/>
    </source>
</evidence>
<reference evidence="8" key="2">
    <citation type="submission" date="2019-07" db="EMBL/GenBank/DDBJ databases">
        <authorList>
            <person name="Seetharam A."/>
            <person name="Woodhouse M."/>
            <person name="Cannon E."/>
        </authorList>
    </citation>
    <scope>NUCLEOTIDE SEQUENCE [LARGE SCALE GENOMIC DNA]</scope>
    <source>
        <strain evidence="8">cv. B73</strain>
    </source>
</reference>
<name>A0A804NSJ4_MAIZE</name>
<feature type="compositionally biased region" description="Polar residues" evidence="6">
    <location>
        <begin position="230"/>
        <end position="250"/>
    </location>
</feature>
<protein>
    <recommendedName>
        <fullName evidence="7">NAC domain-containing protein</fullName>
    </recommendedName>
</protein>
<dbReference type="EnsemblPlants" id="Zm00001eb182960_T001">
    <property type="protein sequence ID" value="Zm00001eb182960_P001"/>
    <property type="gene ID" value="Zm00001eb182960"/>
</dbReference>
<evidence type="ECO:0000259" key="7">
    <source>
        <dbReference type="PROSITE" id="PS51005"/>
    </source>
</evidence>
<feature type="domain" description="NAC" evidence="7">
    <location>
        <begin position="1"/>
        <end position="97"/>
    </location>
</feature>
<dbReference type="PANTHER" id="PTHR33566:SF6">
    <property type="entry name" value="PROTEIN DEFECTIVE IN MERISTEM SILENCING 3"/>
    <property type="match status" value="1"/>
</dbReference>
<reference evidence="9" key="1">
    <citation type="journal article" date="2009" name="Science">
        <title>The B73 maize genome: complexity, diversity, and dynamics.</title>
        <authorList>
            <person name="Schnable P.S."/>
            <person name="Ware D."/>
            <person name="Fulton R.S."/>
            <person name="Stein J.C."/>
            <person name="Wei F."/>
            <person name="Pasternak S."/>
            <person name="Liang C."/>
            <person name="Zhang J."/>
            <person name="Fulton L."/>
            <person name="Graves T.A."/>
            <person name="Minx P."/>
            <person name="Reily A.D."/>
            <person name="Courtney L."/>
            <person name="Kruchowski S.S."/>
            <person name="Tomlinson C."/>
            <person name="Strong C."/>
            <person name="Delehaunty K."/>
            <person name="Fronick C."/>
            <person name="Courtney B."/>
            <person name="Rock S.M."/>
            <person name="Belter E."/>
            <person name="Du F."/>
            <person name="Kim K."/>
            <person name="Abbott R.M."/>
            <person name="Cotton M."/>
            <person name="Levy A."/>
            <person name="Marchetto P."/>
            <person name="Ochoa K."/>
            <person name="Jackson S.M."/>
            <person name="Gillam B."/>
            <person name="Chen W."/>
            <person name="Yan L."/>
            <person name="Higginbotham J."/>
            <person name="Cardenas M."/>
            <person name="Waligorski J."/>
            <person name="Applebaum E."/>
            <person name="Phelps L."/>
            <person name="Falcone J."/>
            <person name="Kanchi K."/>
            <person name="Thane T."/>
            <person name="Scimone A."/>
            <person name="Thane N."/>
            <person name="Henke J."/>
            <person name="Wang T."/>
            <person name="Ruppert J."/>
            <person name="Shah N."/>
            <person name="Rotter K."/>
            <person name="Hodges J."/>
            <person name="Ingenthron E."/>
            <person name="Cordes M."/>
            <person name="Kohlberg S."/>
            <person name="Sgro J."/>
            <person name="Delgado B."/>
            <person name="Mead K."/>
            <person name="Chinwalla A."/>
            <person name="Leonard S."/>
            <person name="Crouse K."/>
            <person name="Collura K."/>
            <person name="Kudrna D."/>
            <person name="Currie J."/>
            <person name="He R."/>
            <person name="Angelova A."/>
            <person name="Rajasekar S."/>
            <person name="Mueller T."/>
            <person name="Lomeli R."/>
            <person name="Scara G."/>
            <person name="Ko A."/>
            <person name="Delaney K."/>
            <person name="Wissotski M."/>
            <person name="Lopez G."/>
            <person name="Campos D."/>
            <person name="Braidotti M."/>
            <person name="Ashley E."/>
            <person name="Golser W."/>
            <person name="Kim H."/>
            <person name="Lee S."/>
            <person name="Lin J."/>
            <person name="Dujmic Z."/>
            <person name="Kim W."/>
            <person name="Talag J."/>
            <person name="Zuccolo A."/>
            <person name="Fan C."/>
            <person name="Sebastian A."/>
            <person name="Kramer M."/>
            <person name="Spiegel L."/>
            <person name="Nascimento L."/>
            <person name="Zutavern T."/>
            <person name="Miller B."/>
            <person name="Ambroise C."/>
            <person name="Muller S."/>
            <person name="Spooner W."/>
            <person name="Narechania A."/>
            <person name="Ren L."/>
            <person name="Wei S."/>
            <person name="Kumari S."/>
            <person name="Faga B."/>
            <person name="Levy M.J."/>
            <person name="McMahan L."/>
            <person name="Van Buren P."/>
            <person name="Vaughn M.W."/>
            <person name="Ying K."/>
            <person name="Yeh C.-T."/>
            <person name="Emrich S.J."/>
            <person name="Jia Y."/>
            <person name="Kalyanaraman A."/>
            <person name="Hsia A.-P."/>
            <person name="Barbazuk W.B."/>
            <person name="Baucom R.S."/>
            <person name="Brutnell T.P."/>
            <person name="Carpita N.C."/>
            <person name="Chaparro C."/>
            <person name="Chia J.-M."/>
            <person name="Deragon J.-M."/>
            <person name="Estill J.C."/>
            <person name="Fu Y."/>
            <person name="Jeddeloh J.A."/>
            <person name="Han Y."/>
            <person name="Lee H."/>
            <person name="Li P."/>
            <person name="Lisch D.R."/>
            <person name="Liu S."/>
            <person name="Liu Z."/>
            <person name="Nagel D.H."/>
            <person name="McCann M.C."/>
            <person name="SanMiguel P."/>
            <person name="Myers A.M."/>
            <person name="Nettleton D."/>
            <person name="Nguyen J."/>
            <person name="Penning B.W."/>
            <person name="Ponnala L."/>
            <person name="Schneider K.L."/>
            <person name="Schwartz D.C."/>
            <person name="Sharma A."/>
            <person name="Soderlund C."/>
            <person name="Springer N.M."/>
            <person name="Sun Q."/>
            <person name="Wang H."/>
            <person name="Waterman M."/>
            <person name="Westerman R."/>
            <person name="Wolfgruber T.K."/>
            <person name="Yang L."/>
            <person name="Yu Y."/>
            <person name="Zhang L."/>
            <person name="Zhou S."/>
            <person name="Zhu Q."/>
            <person name="Bennetzen J.L."/>
            <person name="Dawe R.K."/>
            <person name="Jiang J."/>
            <person name="Jiang N."/>
            <person name="Presting G.G."/>
            <person name="Wessler S.R."/>
            <person name="Aluru S."/>
            <person name="Martienssen R.A."/>
            <person name="Clifton S.W."/>
            <person name="McCombie W.R."/>
            <person name="Wing R.A."/>
            <person name="Wilson R.K."/>
        </authorList>
    </citation>
    <scope>NUCLEOTIDE SEQUENCE [LARGE SCALE GENOMIC DNA]</scope>
    <source>
        <strain evidence="9">cv. B73</strain>
    </source>
</reference>
<keyword evidence="2" id="KW-0238">DNA-binding</keyword>
<evidence type="ECO:0000256" key="1">
    <source>
        <dbReference type="ARBA" id="ARBA00023015"/>
    </source>
</evidence>
<organism evidence="8 9">
    <name type="scientific">Zea mays</name>
    <name type="common">Maize</name>
    <dbReference type="NCBI Taxonomy" id="4577"/>
    <lineage>
        <taxon>Eukaryota</taxon>
        <taxon>Viridiplantae</taxon>
        <taxon>Streptophyta</taxon>
        <taxon>Embryophyta</taxon>
        <taxon>Tracheophyta</taxon>
        <taxon>Spermatophyta</taxon>
        <taxon>Magnoliopsida</taxon>
        <taxon>Liliopsida</taxon>
        <taxon>Poales</taxon>
        <taxon>Poaceae</taxon>
        <taxon>PACMAD clade</taxon>
        <taxon>Panicoideae</taxon>
        <taxon>Andropogonodae</taxon>
        <taxon>Andropogoneae</taxon>
        <taxon>Tripsacinae</taxon>
        <taxon>Zea</taxon>
    </lineage>
</organism>
<dbReference type="InParanoid" id="A0A804NSJ4"/>
<feature type="coiled-coil region" evidence="5">
    <location>
        <begin position="195"/>
        <end position="229"/>
    </location>
</feature>
<dbReference type="Gramene" id="Zm00001eb182960_T001">
    <property type="protein sequence ID" value="Zm00001eb182960_P001"/>
    <property type="gene ID" value="Zm00001eb182960"/>
</dbReference>
<dbReference type="InterPro" id="IPR036093">
    <property type="entry name" value="NAC_dom_sf"/>
</dbReference>
<evidence type="ECO:0000256" key="2">
    <source>
        <dbReference type="ARBA" id="ARBA00023125"/>
    </source>
</evidence>
<evidence type="ECO:0000256" key="3">
    <source>
        <dbReference type="ARBA" id="ARBA00023163"/>
    </source>
</evidence>
<feature type="region of interest" description="Disordered" evidence="6">
    <location>
        <begin position="230"/>
        <end position="262"/>
    </location>
</feature>
<evidence type="ECO:0000313" key="9">
    <source>
        <dbReference type="Proteomes" id="UP000007305"/>
    </source>
</evidence>
<evidence type="ECO:0000313" key="8">
    <source>
        <dbReference type="EnsemblPlants" id="Zm00001eb182960_P001"/>
    </source>
</evidence>
<dbReference type="SUPFAM" id="SSF101941">
    <property type="entry name" value="NAC domain"/>
    <property type="match status" value="1"/>
</dbReference>
<dbReference type="PANTHER" id="PTHR33566">
    <property type="entry name" value="EN/SPM-LIKE TRANSPOSON-RELATED"/>
    <property type="match status" value="1"/>
</dbReference>